<feature type="compositionally biased region" description="Low complexity" evidence="1">
    <location>
        <begin position="499"/>
        <end position="508"/>
    </location>
</feature>
<name>A0A2S9XE46_9BACT</name>
<dbReference type="AlphaFoldDB" id="A0A2S9XE46"/>
<comment type="caution">
    <text evidence="3">The sequence shown here is derived from an EMBL/GenBank/DDBJ whole genome shotgun (WGS) entry which is preliminary data.</text>
</comment>
<feature type="signal peptide" evidence="2">
    <location>
        <begin position="1"/>
        <end position="24"/>
    </location>
</feature>
<evidence type="ECO:0000313" key="3">
    <source>
        <dbReference type="EMBL" id="PRP91132.1"/>
    </source>
</evidence>
<accession>A0A2S9XE46</accession>
<dbReference type="Pfam" id="PF10092">
    <property type="entry name" value="DUF2330"/>
    <property type="match status" value="1"/>
</dbReference>
<feature type="region of interest" description="Disordered" evidence="1">
    <location>
        <begin position="499"/>
        <end position="554"/>
    </location>
</feature>
<dbReference type="RefSeq" id="WP_106395067.1">
    <property type="nucleotide sequence ID" value="NZ_PVNK01000257.1"/>
</dbReference>
<sequence>MSPRARVSLGLAIAAAIGVGVATAAPQPADAFCGFYVAGADAQLLNDATMVVMMRDGKRTVLAMQNDYQGPPEDFAMVVPVPVVLGEDDVKTLPREVFDRVDKLAAPRLVEYWEQDPCAPWVDGGFRKPRGSGAMPTSAVEEESAEDYGVEIEAQFTVAEYEIVILSASDSTGLDAWLRESGYQIPAGAEPLLRPYVEGGMKFFVAKVDVEKVTFERQPDGSKRATLSPLRFHYDSDQFALPIRLGLINAPSKGKGEGDGAEAGAQDLLVHVLARGKRYQVSNYPNVPIPTNLEVKDAVRDRFGSFYVSLFDHTLAQHPKAVVTEYAWSASTCDPCPEPALTLAELVTLGADVLPAYAGQLDGEQIDPSLEARVPSEFVLTRLHARYDQRSLGEDLVFEEAPGIAGGREFMQENGQLERGTQPSSQNQFQARYIIRHPWTGAIECEKPERGVWGGPPKNPNQKPQPSVARKLATVDRTASLGSFVTAESGAILGVAASATPASPSADSGEGATSPEAPADPQTKQPDPQAAAPAKADEADPAAKEKADGGSCRCDVDHDTPLGGLGFGLLALTIFAGVRRRNHD</sequence>
<keyword evidence="2" id="KW-0732">Signal</keyword>
<dbReference type="Proteomes" id="UP000237968">
    <property type="component" value="Unassembled WGS sequence"/>
</dbReference>
<feature type="compositionally biased region" description="Basic and acidic residues" evidence="1">
    <location>
        <begin position="535"/>
        <end position="554"/>
    </location>
</feature>
<dbReference type="EMBL" id="PVNK01000257">
    <property type="protein sequence ID" value="PRP91132.1"/>
    <property type="molecule type" value="Genomic_DNA"/>
</dbReference>
<reference evidence="3 4" key="1">
    <citation type="submission" date="2018-03" db="EMBL/GenBank/DDBJ databases">
        <title>Draft Genome Sequences of the Obligatory Marine Myxobacteria Enhygromyxa salina SWB005.</title>
        <authorList>
            <person name="Poehlein A."/>
            <person name="Moghaddam J.A."/>
            <person name="Harms H."/>
            <person name="Alanjari M."/>
            <person name="Koenig G.M."/>
            <person name="Daniel R."/>
            <person name="Schaeberle T.F."/>
        </authorList>
    </citation>
    <scope>NUCLEOTIDE SEQUENCE [LARGE SCALE GENOMIC DNA]</scope>
    <source>
        <strain evidence="3 4">SWB005</strain>
    </source>
</reference>
<organism evidence="3 4">
    <name type="scientific">Enhygromyxa salina</name>
    <dbReference type="NCBI Taxonomy" id="215803"/>
    <lineage>
        <taxon>Bacteria</taxon>
        <taxon>Pseudomonadati</taxon>
        <taxon>Myxococcota</taxon>
        <taxon>Polyangia</taxon>
        <taxon>Nannocystales</taxon>
        <taxon>Nannocystaceae</taxon>
        <taxon>Enhygromyxa</taxon>
    </lineage>
</organism>
<feature type="region of interest" description="Disordered" evidence="1">
    <location>
        <begin position="447"/>
        <end position="469"/>
    </location>
</feature>
<feature type="chain" id="PRO_5015708822" description="DUF2330 domain-containing protein" evidence="2">
    <location>
        <begin position="25"/>
        <end position="584"/>
    </location>
</feature>
<protein>
    <recommendedName>
        <fullName evidence="5">DUF2330 domain-containing protein</fullName>
    </recommendedName>
</protein>
<evidence type="ECO:0000256" key="1">
    <source>
        <dbReference type="SAM" id="MobiDB-lite"/>
    </source>
</evidence>
<evidence type="ECO:0008006" key="5">
    <source>
        <dbReference type="Google" id="ProtNLM"/>
    </source>
</evidence>
<evidence type="ECO:0000313" key="4">
    <source>
        <dbReference type="Proteomes" id="UP000237968"/>
    </source>
</evidence>
<keyword evidence="4" id="KW-1185">Reference proteome</keyword>
<evidence type="ECO:0000256" key="2">
    <source>
        <dbReference type="SAM" id="SignalP"/>
    </source>
</evidence>
<gene>
    <name evidence="3" type="ORF">ENSA5_58690</name>
</gene>
<dbReference type="OrthoDB" id="9759899at2"/>
<proteinExistence type="predicted"/>
<dbReference type="InterPro" id="IPR019283">
    <property type="entry name" value="DUF2330"/>
</dbReference>
<feature type="compositionally biased region" description="Low complexity" evidence="1">
    <location>
        <begin position="517"/>
        <end position="534"/>
    </location>
</feature>